<dbReference type="RefSeq" id="WP_211353329.1">
    <property type="nucleotide sequence ID" value="NZ_CP144375.1"/>
</dbReference>
<dbReference type="Pfam" id="PF18678">
    <property type="entry name" value="AOC_like"/>
    <property type="match status" value="1"/>
</dbReference>
<dbReference type="GO" id="GO:0017000">
    <property type="term" value="P:antibiotic biosynthetic process"/>
    <property type="evidence" value="ECO:0007669"/>
    <property type="project" value="InterPro"/>
</dbReference>
<dbReference type="InterPro" id="IPR041013">
    <property type="entry name" value="AOC-like"/>
</dbReference>
<dbReference type="Proteomes" id="UP000256269">
    <property type="component" value="Unassembled WGS sequence"/>
</dbReference>
<gene>
    <name evidence="2" type="ORF">BCF44_1136</name>
</gene>
<evidence type="ECO:0000313" key="3">
    <source>
        <dbReference type="Proteomes" id="UP000256269"/>
    </source>
</evidence>
<organism evidence="2 3">
    <name type="scientific">Kutzneria buriramensis</name>
    <dbReference type="NCBI Taxonomy" id="1045776"/>
    <lineage>
        <taxon>Bacteria</taxon>
        <taxon>Bacillati</taxon>
        <taxon>Actinomycetota</taxon>
        <taxon>Actinomycetes</taxon>
        <taxon>Pseudonocardiales</taxon>
        <taxon>Pseudonocardiaceae</taxon>
        <taxon>Kutzneria</taxon>
    </lineage>
</organism>
<dbReference type="EMBL" id="QUNO01000013">
    <property type="protein sequence ID" value="REH39152.1"/>
    <property type="molecule type" value="Genomic_DNA"/>
</dbReference>
<protein>
    <recommendedName>
        <fullName evidence="1">Allene oxide cyclase barrel-like domain-containing protein</fullName>
    </recommendedName>
</protein>
<feature type="domain" description="Allene oxide cyclase barrel-like" evidence="1">
    <location>
        <begin position="60"/>
        <end position="180"/>
    </location>
</feature>
<dbReference type="GO" id="GO:0016853">
    <property type="term" value="F:isomerase activity"/>
    <property type="evidence" value="ECO:0007669"/>
    <property type="project" value="InterPro"/>
</dbReference>
<dbReference type="AlphaFoldDB" id="A0A3E0H6P9"/>
<reference evidence="2 3" key="1">
    <citation type="submission" date="2018-08" db="EMBL/GenBank/DDBJ databases">
        <title>Genomic Encyclopedia of Archaeal and Bacterial Type Strains, Phase II (KMG-II): from individual species to whole genera.</title>
        <authorList>
            <person name="Goeker M."/>
        </authorList>
    </citation>
    <scope>NUCLEOTIDE SEQUENCE [LARGE SCALE GENOMIC DNA]</scope>
    <source>
        <strain evidence="2 3">DSM 45791</strain>
    </source>
</reference>
<keyword evidence="3" id="KW-1185">Reference proteome</keyword>
<accession>A0A3E0H6P9</accession>
<evidence type="ECO:0000313" key="2">
    <source>
        <dbReference type="EMBL" id="REH39152.1"/>
    </source>
</evidence>
<evidence type="ECO:0000259" key="1">
    <source>
        <dbReference type="Pfam" id="PF18678"/>
    </source>
</evidence>
<name>A0A3E0H6P9_9PSEU</name>
<proteinExistence type="predicted"/>
<sequence>MTVRTSGVRLPAAVTAVLSELSSFAISKLVAPPFAPAKDDPRLADPANSLVLVDLAEKLLKYESNNKDFTGESPTVNDHAEVEYEFFDAKGDKIGQSKGVGQMLYQREDGGFVAYFGEEIRLRDGNVIRTGGLIDDARLTAGEQATITAVGVAGPFRGAVGFRQFRPVVPHKEYASAIVLYRR</sequence>
<comment type="caution">
    <text evidence="2">The sequence shown here is derived from an EMBL/GenBank/DDBJ whole genome shotgun (WGS) entry which is preliminary data.</text>
</comment>